<keyword evidence="5" id="KW-0552">Olfaction</keyword>
<keyword evidence="3" id="KW-0716">Sensory transduction</keyword>
<dbReference type="EMBL" id="KQ971311">
    <property type="protein sequence ID" value="KYB29448.1"/>
    <property type="molecule type" value="Genomic_DNA"/>
</dbReference>
<feature type="transmembrane region" description="Helical" evidence="10">
    <location>
        <begin position="81"/>
        <end position="99"/>
    </location>
</feature>
<dbReference type="OMA" id="WYFVMAF"/>
<dbReference type="AlphaFoldDB" id="A0A139WN42"/>
<evidence type="ECO:0000256" key="5">
    <source>
        <dbReference type="ARBA" id="ARBA00022725"/>
    </source>
</evidence>
<dbReference type="InParanoid" id="A0A139WN42"/>
<dbReference type="GO" id="GO:0050911">
    <property type="term" value="P:detection of chemical stimulus involved in sensory perception of smell"/>
    <property type="evidence" value="ECO:0000318"/>
    <property type="project" value="GO_Central"/>
</dbReference>
<reference evidence="11 12" key="1">
    <citation type="journal article" date="2008" name="Nature">
        <title>The genome of the model beetle and pest Tribolium castaneum.</title>
        <authorList>
            <consortium name="Tribolium Genome Sequencing Consortium"/>
            <person name="Richards S."/>
            <person name="Gibbs R.A."/>
            <person name="Weinstock G.M."/>
            <person name="Brown S.J."/>
            <person name="Denell R."/>
            <person name="Beeman R.W."/>
            <person name="Gibbs R."/>
            <person name="Beeman R.W."/>
            <person name="Brown S.J."/>
            <person name="Bucher G."/>
            <person name="Friedrich M."/>
            <person name="Grimmelikhuijzen C.J."/>
            <person name="Klingler M."/>
            <person name="Lorenzen M."/>
            <person name="Richards S."/>
            <person name="Roth S."/>
            <person name="Schroder R."/>
            <person name="Tautz D."/>
            <person name="Zdobnov E.M."/>
            <person name="Muzny D."/>
            <person name="Gibbs R.A."/>
            <person name="Weinstock G.M."/>
            <person name="Attaway T."/>
            <person name="Bell S."/>
            <person name="Buhay C.J."/>
            <person name="Chandrabose M.N."/>
            <person name="Chavez D."/>
            <person name="Clerk-Blankenburg K.P."/>
            <person name="Cree A."/>
            <person name="Dao M."/>
            <person name="Davis C."/>
            <person name="Chacko J."/>
            <person name="Dinh H."/>
            <person name="Dugan-Rocha S."/>
            <person name="Fowler G."/>
            <person name="Garner T.T."/>
            <person name="Garnes J."/>
            <person name="Gnirke A."/>
            <person name="Hawes A."/>
            <person name="Hernandez J."/>
            <person name="Hines S."/>
            <person name="Holder M."/>
            <person name="Hume J."/>
            <person name="Jhangiani S.N."/>
            <person name="Joshi V."/>
            <person name="Khan Z.M."/>
            <person name="Jackson L."/>
            <person name="Kovar C."/>
            <person name="Kowis A."/>
            <person name="Lee S."/>
            <person name="Lewis L.R."/>
            <person name="Margolis J."/>
            <person name="Morgan M."/>
            <person name="Nazareth L.V."/>
            <person name="Nguyen N."/>
            <person name="Okwuonu G."/>
            <person name="Parker D."/>
            <person name="Richards S."/>
            <person name="Ruiz S.J."/>
            <person name="Santibanez J."/>
            <person name="Savard J."/>
            <person name="Scherer S.E."/>
            <person name="Schneider B."/>
            <person name="Sodergren E."/>
            <person name="Tautz D."/>
            <person name="Vattahil S."/>
            <person name="Villasana D."/>
            <person name="White C.S."/>
            <person name="Wright R."/>
            <person name="Park Y."/>
            <person name="Beeman R.W."/>
            <person name="Lord J."/>
            <person name="Oppert B."/>
            <person name="Lorenzen M."/>
            <person name="Brown S."/>
            <person name="Wang L."/>
            <person name="Savard J."/>
            <person name="Tautz D."/>
            <person name="Richards S."/>
            <person name="Weinstock G."/>
            <person name="Gibbs R.A."/>
            <person name="Liu Y."/>
            <person name="Worley K."/>
            <person name="Weinstock G."/>
            <person name="Elsik C.G."/>
            <person name="Reese J.T."/>
            <person name="Elhaik E."/>
            <person name="Landan G."/>
            <person name="Graur D."/>
            <person name="Arensburger P."/>
            <person name="Atkinson P."/>
            <person name="Beeman R.W."/>
            <person name="Beidler J."/>
            <person name="Brown S.J."/>
            <person name="Demuth J.P."/>
            <person name="Drury D.W."/>
            <person name="Du Y.Z."/>
            <person name="Fujiwara H."/>
            <person name="Lorenzen M."/>
            <person name="Maselli V."/>
            <person name="Osanai M."/>
            <person name="Park Y."/>
            <person name="Robertson H.M."/>
            <person name="Tu Z."/>
            <person name="Wang J.J."/>
            <person name="Wang S."/>
            <person name="Richards S."/>
            <person name="Song H."/>
            <person name="Zhang L."/>
            <person name="Sodergren E."/>
            <person name="Werner D."/>
            <person name="Stanke M."/>
            <person name="Morgenstern B."/>
            <person name="Solovyev V."/>
            <person name="Kosarev P."/>
            <person name="Brown G."/>
            <person name="Chen H.C."/>
            <person name="Ermolaeva O."/>
            <person name="Hlavina W."/>
            <person name="Kapustin Y."/>
            <person name="Kiryutin B."/>
            <person name="Kitts P."/>
            <person name="Maglott D."/>
            <person name="Pruitt K."/>
            <person name="Sapojnikov V."/>
            <person name="Souvorov A."/>
            <person name="Mackey A.J."/>
            <person name="Waterhouse R.M."/>
            <person name="Wyder S."/>
            <person name="Zdobnov E.M."/>
            <person name="Zdobnov E.M."/>
            <person name="Wyder S."/>
            <person name="Kriventseva E.V."/>
            <person name="Kadowaki T."/>
            <person name="Bork P."/>
            <person name="Aranda M."/>
            <person name="Bao R."/>
            <person name="Beermann A."/>
            <person name="Berns N."/>
            <person name="Bolognesi R."/>
            <person name="Bonneton F."/>
            <person name="Bopp D."/>
            <person name="Brown S.J."/>
            <person name="Bucher G."/>
            <person name="Butts T."/>
            <person name="Chaumot A."/>
            <person name="Denell R.E."/>
            <person name="Ferrier D.E."/>
            <person name="Friedrich M."/>
            <person name="Gordon C.M."/>
            <person name="Jindra M."/>
            <person name="Klingler M."/>
            <person name="Lan Q."/>
            <person name="Lattorff H.M."/>
            <person name="Laudet V."/>
            <person name="von Levetsow C."/>
            <person name="Liu Z."/>
            <person name="Lutz R."/>
            <person name="Lynch J.A."/>
            <person name="da Fonseca R.N."/>
            <person name="Posnien N."/>
            <person name="Reuter R."/>
            <person name="Roth S."/>
            <person name="Savard J."/>
            <person name="Schinko J.B."/>
            <person name="Schmitt C."/>
            <person name="Schoppmeier M."/>
            <person name="Schroder R."/>
            <person name="Shippy T.D."/>
            <person name="Simonnet F."/>
            <person name="Marques-Souza H."/>
            <person name="Tautz D."/>
            <person name="Tomoyasu Y."/>
            <person name="Trauner J."/>
            <person name="Van der Zee M."/>
            <person name="Vervoort M."/>
            <person name="Wittkopp N."/>
            <person name="Wimmer E.A."/>
            <person name="Yang X."/>
            <person name="Jones A.K."/>
            <person name="Sattelle D.B."/>
            <person name="Ebert P.R."/>
            <person name="Nelson D."/>
            <person name="Scott J.G."/>
            <person name="Beeman R.W."/>
            <person name="Muthukrishnan S."/>
            <person name="Kramer K.J."/>
            <person name="Arakane Y."/>
            <person name="Beeman R.W."/>
            <person name="Zhu Q."/>
            <person name="Hogenkamp D."/>
            <person name="Dixit R."/>
            <person name="Oppert B."/>
            <person name="Jiang H."/>
            <person name="Zou Z."/>
            <person name="Marshall J."/>
            <person name="Elpidina E."/>
            <person name="Vinokurov K."/>
            <person name="Oppert C."/>
            <person name="Zou Z."/>
            <person name="Evans J."/>
            <person name="Lu Z."/>
            <person name="Zhao P."/>
            <person name="Sumathipala N."/>
            <person name="Altincicek B."/>
            <person name="Vilcinskas A."/>
            <person name="Williams M."/>
            <person name="Hultmark D."/>
            <person name="Hetru C."/>
            <person name="Jiang H."/>
            <person name="Grimmelikhuijzen C.J."/>
            <person name="Hauser F."/>
            <person name="Cazzamali G."/>
            <person name="Williamson M."/>
            <person name="Park Y."/>
            <person name="Li B."/>
            <person name="Tanaka Y."/>
            <person name="Predel R."/>
            <person name="Neupert S."/>
            <person name="Schachtner J."/>
            <person name="Verleyen P."/>
            <person name="Raible F."/>
            <person name="Bork P."/>
            <person name="Friedrich M."/>
            <person name="Walden K.K."/>
            <person name="Robertson H.M."/>
            <person name="Angeli S."/>
            <person name="Foret S."/>
            <person name="Bucher G."/>
            <person name="Schuetz S."/>
            <person name="Maleszka R."/>
            <person name="Wimmer E.A."/>
            <person name="Beeman R.W."/>
            <person name="Lorenzen M."/>
            <person name="Tomoyasu Y."/>
            <person name="Miller S.C."/>
            <person name="Grossmann D."/>
            <person name="Bucher G."/>
        </authorList>
    </citation>
    <scope>NUCLEOTIDE SEQUENCE [LARGE SCALE GENOMIC DNA]</scope>
    <source>
        <strain evidence="11 12">Georgia GA2</strain>
    </source>
</reference>
<evidence type="ECO:0000256" key="10">
    <source>
        <dbReference type="SAM" id="Phobius"/>
    </source>
</evidence>
<evidence type="ECO:0000256" key="1">
    <source>
        <dbReference type="ARBA" id="ARBA00004651"/>
    </source>
</evidence>
<dbReference type="GO" id="GO:0005886">
    <property type="term" value="C:plasma membrane"/>
    <property type="evidence" value="ECO:0000318"/>
    <property type="project" value="GO_Central"/>
</dbReference>
<feature type="transmembrane region" description="Helical" evidence="10">
    <location>
        <begin position="219"/>
        <end position="240"/>
    </location>
</feature>
<dbReference type="GO" id="GO:0005549">
    <property type="term" value="F:odorant binding"/>
    <property type="evidence" value="ECO:0007669"/>
    <property type="project" value="InterPro"/>
</dbReference>
<comment type="subcellular location">
    <subcellularLocation>
        <location evidence="1">Cell membrane</location>
        <topology evidence="1">Multi-pass membrane protein</topology>
    </subcellularLocation>
</comment>
<proteinExistence type="predicted"/>
<gene>
    <name evidence="11" type="primary">AUGUSTUS-3.0.2_31988</name>
    <name evidence="11" type="ORF">TcasGA2_TC031988</name>
</gene>
<evidence type="ECO:0000256" key="8">
    <source>
        <dbReference type="ARBA" id="ARBA00023170"/>
    </source>
</evidence>
<dbReference type="Proteomes" id="UP000007266">
    <property type="component" value="Linkage group 2"/>
</dbReference>
<name>A0A139WN42_TRICA</name>
<dbReference type="GO" id="GO:0004984">
    <property type="term" value="F:olfactory receptor activity"/>
    <property type="evidence" value="ECO:0000318"/>
    <property type="project" value="GO_Central"/>
</dbReference>
<keyword evidence="6 10" id="KW-1133">Transmembrane helix</keyword>
<dbReference type="PANTHER" id="PTHR21137">
    <property type="entry name" value="ODORANT RECEPTOR"/>
    <property type="match status" value="1"/>
</dbReference>
<evidence type="ECO:0000256" key="9">
    <source>
        <dbReference type="ARBA" id="ARBA00023224"/>
    </source>
</evidence>
<evidence type="ECO:0000256" key="3">
    <source>
        <dbReference type="ARBA" id="ARBA00022606"/>
    </source>
</evidence>
<keyword evidence="2" id="KW-1003">Cell membrane</keyword>
<evidence type="ECO:0000256" key="6">
    <source>
        <dbReference type="ARBA" id="ARBA00022989"/>
    </source>
</evidence>
<dbReference type="GO" id="GO:0007165">
    <property type="term" value="P:signal transduction"/>
    <property type="evidence" value="ECO:0007669"/>
    <property type="project" value="UniProtKB-KW"/>
</dbReference>
<evidence type="ECO:0000256" key="4">
    <source>
        <dbReference type="ARBA" id="ARBA00022692"/>
    </source>
</evidence>
<keyword evidence="9" id="KW-0807">Transducer</keyword>
<keyword evidence="12" id="KW-1185">Reference proteome</keyword>
<evidence type="ECO:0008006" key="13">
    <source>
        <dbReference type="Google" id="ProtNLM"/>
    </source>
</evidence>
<sequence>MAIIGIVKPEETNSFFTLECLQTCILLSHTIGKQVNYYMNSNKIVKFLQMTTEFWEFETFQGTIHPESNFLFHTVRKMIRYYFLVTTFGFIFFLINPPVCYVPEGWELFLRIVRALTFWSYYTSTMATDAFFVACGTLLLIQFKLLGHKFKNLDTQSQEKWNNLRQNVKHQIFLHRSCKLLNQIFAVVFLIQFLNSIAALAISIFIFSKPGSWNNRFKTLFYLVVVLFENAFYCVPAELVSAEALKICDQLFASKWYESNVAQFRKSLVIVLCCTQKVIKFSSFGLVEMNLQTFVLISKTALSFYAFLNQLKR</sequence>
<evidence type="ECO:0000256" key="7">
    <source>
        <dbReference type="ARBA" id="ARBA00023136"/>
    </source>
</evidence>
<keyword evidence="4 10" id="KW-0812">Transmembrane</keyword>
<evidence type="ECO:0000313" key="12">
    <source>
        <dbReference type="Proteomes" id="UP000007266"/>
    </source>
</evidence>
<feature type="transmembrane region" description="Helical" evidence="10">
    <location>
        <begin position="119"/>
        <end position="141"/>
    </location>
</feature>
<evidence type="ECO:0000256" key="2">
    <source>
        <dbReference type="ARBA" id="ARBA00022475"/>
    </source>
</evidence>
<dbReference type="Pfam" id="PF02949">
    <property type="entry name" value="7tm_6"/>
    <property type="match status" value="1"/>
</dbReference>
<accession>A0A139WN42</accession>
<feature type="transmembrane region" description="Helical" evidence="10">
    <location>
        <begin position="184"/>
        <end position="207"/>
    </location>
</feature>
<keyword evidence="7 10" id="KW-0472">Membrane</keyword>
<protein>
    <recommendedName>
        <fullName evidence="13">Odorant receptor</fullName>
    </recommendedName>
</protein>
<organism evidence="11 12">
    <name type="scientific">Tribolium castaneum</name>
    <name type="common">Red flour beetle</name>
    <dbReference type="NCBI Taxonomy" id="7070"/>
    <lineage>
        <taxon>Eukaryota</taxon>
        <taxon>Metazoa</taxon>
        <taxon>Ecdysozoa</taxon>
        <taxon>Arthropoda</taxon>
        <taxon>Hexapoda</taxon>
        <taxon>Insecta</taxon>
        <taxon>Pterygota</taxon>
        <taxon>Neoptera</taxon>
        <taxon>Endopterygota</taxon>
        <taxon>Coleoptera</taxon>
        <taxon>Polyphaga</taxon>
        <taxon>Cucujiformia</taxon>
        <taxon>Tenebrionidae</taxon>
        <taxon>Tenebrionidae incertae sedis</taxon>
        <taxon>Tribolium</taxon>
    </lineage>
</organism>
<dbReference type="InterPro" id="IPR004117">
    <property type="entry name" value="7tm6_olfct_rcpt"/>
</dbReference>
<evidence type="ECO:0000313" key="11">
    <source>
        <dbReference type="EMBL" id="KYB29448.1"/>
    </source>
</evidence>
<keyword evidence="8" id="KW-0675">Receptor</keyword>
<dbReference type="PANTHER" id="PTHR21137:SF35">
    <property type="entry name" value="ODORANT RECEPTOR 19A-RELATED"/>
    <property type="match status" value="1"/>
</dbReference>
<reference evidence="11 12" key="2">
    <citation type="journal article" date="2010" name="Nucleic Acids Res.">
        <title>BeetleBase in 2010: revisions to provide comprehensive genomic information for Tribolium castaneum.</title>
        <authorList>
            <person name="Kim H.S."/>
            <person name="Murphy T."/>
            <person name="Xia J."/>
            <person name="Caragea D."/>
            <person name="Park Y."/>
            <person name="Beeman R.W."/>
            <person name="Lorenzen M.D."/>
            <person name="Butcher S."/>
            <person name="Manak J.R."/>
            <person name="Brown S.J."/>
        </authorList>
    </citation>
    <scope>GENOME REANNOTATION</scope>
    <source>
        <strain evidence="11 12">Georgia GA2</strain>
    </source>
</reference>